<evidence type="ECO:0000313" key="7">
    <source>
        <dbReference type="EMBL" id="CAF1421690.1"/>
    </source>
</evidence>
<keyword evidence="4 5" id="KW-0472">Membrane</keyword>
<evidence type="ECO:0000256" key="2">
    <source>
        <dbReference type="ARBA" id="ARBA00022692"/>
    </source>
</evidence>
<feature type="transmembrane region" description="Helical" evidence="5">
    <location>
        <begin position="256"/>
        <end position="277"/>
    </location>
</feature>
<evidence type="ECO:0000256" key="5">
    <source>
        <dbReference type="SAM" id="Phobius"/>
    </source>
</evidence>
<dbReference type="EMBL" id="CAJNOR010004411">
    <property type="protein sequence ID" value="CAF1500256.1"/>
    <property type="molecule type" value="Genomic_DNA"/>
</dbReference>
<evidence type="ECO:0000256" key="3">
    <source>
        <dbReference type="ARBA" id="ARBA00022989"/>
    </source>
</evidence>
<evidence type="ECO:0000313" key="8">
    <source>
        <dbReference type="EMBL" id="CAF1500256.1"/>
    </source>
</evidence>
<comment type="caution">
    <text evidence="8">The sequence shown here is derived from an EMBL/GenBank/DDBJ whole genome shotgun (WGS) entry which is preliminary data.</text>
</comment>
<evidence type="ECO:0000313" key="9">
    <source>
        <dbReference type="Proteomes" id="UP000663828"/>
    </source>
</evidence>
<organism evidence="8 9">
    <name type="scientific">Adineta ricciae</name>
    <name type="common">Rotifer</name>
    <dbReference type="NCBI Taxonomy" id="249248"/>
    <lineage>
        <taxon>Eukaryota</taxon>
        <taxon>Metazoa</taxon>
        <taxon>Spiralia</taxon>
        <taxon>Gnathifera</taxon>
        <taxon>Rotifera</taxon>
        <taxon>Eurotatoria</taxon>
        <taxon>Bdelloidea</taxon>
        <taxon>Adinetida</taxon>
        <taxon>Adinetidae</taxon>
        <taxon>Adineta</taxon>
    </lineage>
</organism>
<keyword evidence="9" id="KW-1185">Reference proteome</keyword>
<dbReference type="SUPFAM" id="SSF81321">
    <property type="entry name" value="Family A G protein-coupled receptor-like"/>
    <property type="match status" value="1"/>
</dbReference>
<dbReference type="AlphaFoldDB" id="A0A815T879"/>
<evidence type="ECO:0000259" key="6">
    <source>
        <dbReference type="PROSITE" id="PS50262"/>
    </source>
</evidence>
<gene>
    <name evidence="7" type="ORF">EDS130_LOCUS37532</name>
    <name evidence="8" type="ORF">XAT740_LOCUS39613</name>
</gene>
<feature type="transmembrane region" description="Helical" evidence="5">
    <location>
        <begin position="212"/>
        <end position="236"/>
    </location>
</feature>
<dbReference type="Proteomes" id="UP000663828">
    <property type="component" value="Unassembled WGS sequence"/>
</dbReference>
<dbReference type="CDD" id="cd00637">
    <property type="entry name" value="7tm_classA_rhodopsin-like"/>
    <property type="match status" value="1"/>
</dbReference>
<dbReference type="PROSITE" id="PS50262">
    <property type="entry name" value="G_PROTEIN_RECEP_F1_2"/>
    <property type="match status" value="1"/>
</dbReference>
<dbReference type="OrthoDB" id="10039444at2759"/>
<sequence length="314" mass="36691">MSTTIFPFIQNIMTKYVMSITVSIGLIGNILCCLIFFKQIQSRIVSAVYFLTLSIFANMYLIWSVTPLFYTLNYTDPQTLSVVYCKMRLYFSHIFGLYTRYSIVFGCVDLFLITHISFRVRSLSSMKIAYLSTMFMCLFGLIIASHLLIFLDIRGNMCGLFGFYKFFYPIYQFIIIVVVSSALMSIFGFLAVKNVQQRQIALGRLKRKDRDLMRMLVAEVLINIIASVPFAANLLYSSATASIVIKTAQRIEIDAFFSFFSQFMIQFIFISPFYLFIMSSKSFRHEFIQIMKTYWYKCFRQPNRVAHINRFTRN</sequence>
<dbReference type="InterPro" id="IPR017452">
    <property type="entry name" value="GPCR_Rhodpsn_7TM"/>
</dbReference>
<evidence type="ECO:0000256" key="1">
    <source>
        <dbReference type="ARBA" id="ARBA00004370"/>
    </source>
</evidence>
<comment type="subcellular location">
    <subcellularLocation>
        <location evidence="1">Membrane</location>
    </subcellularLocation>
</comment>
<proteinExistence type="predicted"/>
<keyword evidence="2 5" id="KW-0812">Transmembrane</keyword>
<feature type="transmembrane region" description="Helical" evidence="5">
    <location>
        <begin position="16"/>
        <end position="37"/>
    </location>
</feature>
<keyword evidence="3 5" id="KW-1133">Transmembrane helix</keyword>
<feature type="transmembrane region" description="Helical" evidence="5">
    <location>
        <begin position="49"/>
        <end position="70"/>
    </location>
</feature>
<protein>
    <recommendedName>
        <fullName evidence="6">G-protein coupled receptors family 1 profile domain-containing protein</fullName>
    </recommendedName>
</protein>
<name>A0A815T879_ADIRI</name>
<dbReference type="Proteomes" id="UP000663852">
    <property type="component" value="Unassembled WGS sequence"/>
</dbReference>
<evidence type="ECO:0000256" key="4">
    <source>
        <dbReference type="ARBA" id="ARBA00023136"/>
    </source>
</evidence>
<dbReference type="EMBL" id="CAJNOJ010000372">
    <property type="protein sequence ID" value="CAF1421690.1"/>
    <property type="molecule type" value="Genomic_DNA"/>
</dbReference>
<feature type="transmembrane region" description="Helical" evidence="5">
    <location>
        <begin position="90"/>
        <end position="116"/>
    </location>
</feature>
<dbReference type="Gene3D" id="1.20.1070.10">
    <property type="entry name" value="Rhodopsin 7-helix transmembrane proteins"/>
    <property type="match status" value="1"/>
</dbReference>
<feature type="transmembrane region" description="Helical" evidence="5">
    <location>
        <begin position="128"/>
        <end position="150"/>
    </location>
</feature>
<accession>A0A815T879</accession>
<feature type="domain" description="G-protein coupled receptors family 1 profile" evidence="6">
    <location>
        <begin position="28"/>
        <end position="275"/>
    </location>
</feature>
<dbReference type="GO" id="GO:0016020">
    <property type="term" value="C:membrane"/>
    <property type="evidence" value="ECO:0007669"/>
    <property type="project" value="UniProtKB-SubCell"/>
</dbReference>
<reference evidence="8" key="1">
    <citation type="submission" date="2021-02" db="EMBL/GenBank/DDBJ databases">
        <authorList>
            <person name="Nowell W R."/>
        </authorList>
    </citation>
    <scope>NUCLEOTIDE SEQUENCE</scope>
</reference>
<feature type="transmembrane region" description="Helical" evidence="5">
    <location>
        <begin position="170"/>
        <end position="192"/>
    </location>
</feature>